<dbReference type="CDD" id="cd00782">
    <property type="entry name" value="MutL_Trans"/>
    <property type="match status" value="1"/>
</dbReference>
<protein>
    <recommendedName>
        <fullName evidence="2 5">DNA mismatch repair protein MutL</fullName>
    </recommendedName>
</protein>
<sequence>MRSPIRQLPENLANQIAAGEVVDRPASVVKELTENALDAGASSLRLELTGAGLVNLVLTDNGGGIPKDELPLAISRHATSKIASTEDLFNINTFGFRGEALPSIASVSRLVLTSRPDGQDEAWCINSEGELAPAAHPKGTRIEVADLFYATPARRKFLKSVRAESLAIEAVLKNLILAHPHVNVTVLEDGAETWHVPAAQGDFFQSHATRLAPVLGDEFAKNALPVFAEKPGLGMALHGFISGPTLHSGNATKQFLFVNGRPIKDRSLQAALKNAYGDKLPAGRHPMAVLFLSLPTDAVDVNVHPAKSEVRFHQPSELYGLIFAAVHQALSQTLRPAVHGAASMVTAMTESPFGEPQEQHFSYAPNPISAPSFQPAYQPSFSAPLPSAPAYNPDFQLPPHKLLKGEEEQTKPHAEHPLGAALGQVANTYIVAENNEGALVVVDQHAAHERLVYENLKGQFTEGRIAAQHLLLPTIVSCTPAEAQLLLAHAEELQKFGLELESYSPTAVAITAIPQLLGDANPTPLIRDLVNDLQSLTPRTTLNSRLEHVLATIACHHSIRAHRRLSLAEQNALLRQMESTPASLTCNHGRPTVVSLSLVELEKLFARR</sequence>
<dbReference type="PROSITE" id="PS00058">
    <property type="entry name" value="DNA_MISMATCH_REPAIR_1"/>
    <property type="match status" value="1"/>
</dbReference>
<feature type="domain" description="MutL C-terminal dimerisation" evidence="6">
    <location>
        <begin position="421"/>
        <end position="565"/>
    </location>
</feature>
<evidence type="ECO:0000256" key="1">
    <source>
        <dbReference type="ARBA" id="ARBA00006082"/>
    </source>
</evidence>
<dbReference type="FunFam" id="3.30.565.10:FF:000003">
    <property type="entry name" value="DNA mismatch repair endonuclease MutL"/>
    <property type="match status" value="1"/>
</dbReference>
<dbReference type="Gene3D" id="3.30.1540.20">
    <property type="entry name" value="MutL, C-terminal domain, dimerisation subdomain"/>
    <property type="match status" value="1"/>
</dbReference>
<dbReference type="InterPro" id="IPR042121">
    <property type="entry name" value="MutL_C_regsub"/>
</dbReference>
<dbReference type="SUPFAM" id="SSF118116">
    <property type="entry name" value="DNA mismatch repair protein MutL"/>
    <property type="match status" value="1"/>
</dbReference>
<dbReference type="Gene3D" id="3.30.565.10">
    <property type="entry name" value="Histidine kinase-like ATPase, C-terminal domain"/>
    <property type="match status" value="1"/>
</dbReference>
<dbReference type="EMBL" id="VAFM01000001">
    <property type="protein sequence ID" value="TKW61846.1"/>
    <property type="molecule type" value="Genomic_DNA"/>
</dbReference>
<dbReference type="GO" id="GO:0016887">
    <property type="term" value="F:ATP hydrolysis activity"/>
    <property type="evidence" value="ECO:0007669"/>
    <property type="project" value="InterPro"/>
</dbReference>
<organism evidence="8 9">
    <name type="scientific">Blastochloris viridis</name>
    <name type="common">Rhodopseudomonas viridis</name>
    <dbReference type="NCBI Taxonomy" id="1079"/>
    <lineage>
        <taxon>Bacteria</taxon>
        <taxon>Pseudomonadati</taxon>
        <taxon>Pseudomonadota</taxon>
        <taxon>Alphaproteobacteria</taxon>
        <taxon>Hyphomicrobiales</taxon>
        <taxon>Blastochloridaceae</taxon>
        <taxon>Blastochloris</taxon>
    </lineage>
</organism>
<keyword evidence="4 5" id="KW-0234">DNA repair</keyword>
<feature type="domain" description="DNA mismatch repair protein S5" evidence="7">
    <location>
        <begin position="211"/>
        <end position="331"/>
    </location>
</feature>
<dbReference type="GO" id="GO:0005524">
    <property type="term" value="F:ATP binding"/>
    <property type="evidence" value="ECO:0007669"/>
    <property type="project" value="InterPro"/>
</dbReference>
<dbReference type="SMART" id="SM00853">
    <property type="entry name" value="MutL_C"/>
    <property type="match status" value="1"/>
</dbReference>
<gene>
    <name evidence="5 8" type="primary">mutL</name>
    <name evidence="8" type="ORF">DI628_04295</name>
</gene>
<keyword evidence="3 5" id="KW-0227">DNA damage</keyword>
<dbReference type="Proteomes" id="UP000320948">
    <property type="component" value="Unassembled WGS sequence"/>
</dbReference>
<dbReference type="Pfam" id="PF08676">
    <property type="entry name" value="MutL_C"/>
    <property type="match status" value="1"/>
</dbReference>
<dbReference type="PANTHER" id="PTHR10073">
    <property type="entry name" value="DNA MISMATCH REPAIR PROTEIN MLH, PMS, MUTL"/>
    <property type="match status" value="1"/>
</dbReference>
<dbReference type="Gene3D" id="3.30.1370.100">
    <property type="entry name" value="MutL, C-terminal domain, regulatory subdomain"/>
    <property type="match status" value="1"/>
</dbReference>
<dbReference type="InterPro" id="IPR036890">
    <property type="entry name" value="HATPase_C_sf"/>
</dbReference>
<dbReference type="GO" id="GO:0004519">
    <property type="term" value="F:endonuclease activity"/>
    <property type="evidence" value="ECO:0007669"/>
    <property type="project" value="UniProtKB-KW"/>
</dbReference>
<evidence type="ECO:0000259" key="7">
    <source>
        <dbReference type="SMART" id="SM01340"/>
    </source>
</evidence>
<dbReference type="PANTHER" id="PTHR10073:SF12">
    <property type="entry name" value="DNA MISMATCH REPAIR PROTEIN MLH1"/>
    <property type="match status" value="1"/>
</dbReference>
<dbReference type="InterPro" id="IPR013507">
    <property type="entry name" value="DNA_mismatch_S5_2-like"/>
</dbReference>
<dbReference type="InterPro" id="IPR014790">
    <property type="entry name" value="MutL_C"/>
</dbReference>
<dbReference type="Pfam" id="PF01119">
    <property type="entry name" value="DNA_mis_repair"/>
    <property type="match status" value="1"/>
</dbReference>
<dbReference type="InterPro" id="IPR002099">
    <property type="entry name" value="MutL/Mlh/PMS"/>
</dbReference>
<dbReference type="HAMAP" id="MF_00149">
    <property type="entry name" value="DNA_mis_repair"/>
    <property type="match status" value="1"/>
</dbReference>
<dbReference type="AlphaFoldDB" id="A0A6N4R570"/>
<reference evidence="8 9" key="1">
    <citation type="journal article" date="2017" name="Nat. Commun.">
        <title>In situ click chemistry generation of cyclooxygenase-2 inhibitors.</title>
        <authorList>
            <person name="Bhardwaj A."/>
            <person name="Kaur J."/>
            <person name="Wuest M."/>
            <person name="Wuest F."/>
        </authorList>
    </citation>
    <scope>NUCLEOTIDE SEQUENCE [LARGE SCALE GENOMIC DNA]</scope>
    <source>
        <strain evidence="8">S2_018_000_R2_106</strain>
    </source>
</reference>
<keyword evidence="8" id="KW-0378">Hydrolase</keyword>
<comment type="similarity">
    <text evidence="1 5">Belongs to the DNA mismatch repair MutL/HexB family.</text>
</comment>
<dbReference type="InterPro" id="IPR020568">
    <property type="entry name" value="Ribosomal_Su5_D2-typ_SF"/>
</dbReference>
<dbReference type="CDD" id="cd16926">
    <property type="entry name" value="HATPase_MutL-MLH-PMS-like"/>
    <property type="match status" value="1"/>
</dbReference>
<dbReference type="GO" id="GO:0140664">
    <property type="term" value="F:ATP-dependent DNA damage sensor activity"/>
    <property type="evidence" value="ECO:0007669"/>
    <property type="project" value="InterPro"/>
</dbReference>
<keyword evidence="8" id="KW-0540">Nuclease</keyword>
<dbReference type="InterPro" id="IPR038973">
    <property type="entry name" value="MutL/Mlh/Pms-like"/>
</dbReference>
<dbReference type="InterPro" id="IPR037198">
    <property type="entry name" value="MutL_C_sf"/>
</dbReference>
<name>A0A6N4R570_BLAVI</name>
<keyword evidence="8" id="KW-0255">Endonuclease</keyword>
<evidence type="ECO:0000256" key="5">
    <source>
        <dbReference type="HAMAP-Rule" id="MF_00149"/>
    </source>
</evidence>
<dbReference type="NCBIfam" id="TIGR00585">
    <property type="entry name" value="mutl"/>
    <property type="match status" value="1"/>
</dbReference>
<evidence type="ECO:0000313" key="9">
    <source>
        <dbReference type="Proteomes" id="UP000320948"/>
    </source>
</evidence>
<dbReference type="GO" id="GO:0030983">
    <property type="term" value="F:mismatched DNA binding"/>
    <property type="evidence" value="ECO:0007669"/>
    <property type="project" value="InterPro"/>
</dbReference>
<dbReference type="InterPro" id="IPR020667">
    <property type="entry name" value="DNA_mismatch_repair_MutL"/>
</dbReference>
<comment type="function">
    <text evidence="5">This protein is involved in the repair of mismatches in DNA. It is required for dam-dependent methyl-directed DNA mismatch repair. May act as a 'molecular matchmaker', a protein that promotes the formation of a stable complex between two or more DNA-binding proteins in an ATP-dependent manner without itself being part of a final effector complex.</text>
</comment>
<dbReference type="Gene3D" id="3.30.230.10">
    <property type="match status" value="1"/>
</dbReference>
<dbReference type="InterPro" id="IPR014721">
    <property type="entry name" value="Ribsml_uS5_D2-typ_fold_subgr"/>
</dbReference>
<proteinExistence type="inferred from homology"/>
<dbReference type="InterPro" id="IPR014762">
    <property type="entry name" value="DNA_mismatch_repair_CS"/>
</dbReference>
<comment type="caution">
    <text evidence="8">The sequence shown here is derived from an EMBL/GenBank/DDBJ whole genome shotgun (WGS) entry which is preliminary data.</text>
</comment>
<dbReference type="SUPFAM" id="SSF55874">
    <property type="entry name" value="ATPase domain of HSP90 chaperone/DNA topoisomerase II/histidine kinase"/>
    <property type="match status" value="1"/>
</dbReference>
<evidence type="ECO:0000256" key="4">
    <source>
        <dbReference type="ARBA" id="ARBA00023204"/>
    </source>
</evidence>
<evidence type="ECO:0000313" key="8">
    <source>
        <dbReference type="EMBL" id="TKW61846.1"/>
    </source>
</evidence>
<evidence type="ECO:0000256" key="2">
    <source>
        <dbReference type="ARBA" id="ARBA00021975"/>
    </source>
</evidence>
<accession>A0A6N4R570</accession>
<dbReference type="Pfam" id="PF13589">
    <property type="entry name" value="HATPase_c_3"/>
    <property type="match status" value="1"/>
</dbReference>
<evidence type="ECO:0000256" key="3">
    <source>
        <dbReference type="ARBA" id="ARBA00022763"/>
    </source>
</evidence>
<evidence type="ECO:0000259" key="6">
    <source>
        <dbReference type="SMART" id="SM00853"/>
    </source>
</evidence>
<dbReference type="SUPFAM" id="SSF54211">
    <property type="entry name" value="Ribosomal protein S5 domain 2-like"/>
    <property type="match status" value="1"/>
</dbReference>
<dbReference type="GO" id="GO:0032300">
    <property type="term" value="C:mismatch repair complex"/>
    <property type="evidence" value="ECO:0007669"/>
    <property type="project" value="InterPro"/>
</dbReference>
<dbReference type="SMART" id="SM01340">
    <property type="entry name" value="DNA_mis_repair"/>
    <property type="match status" value="1"/>
</dbReference>
<dbReference type="InterPro" id="IPR042120">
    <property type="entry name" value="MutL_C_dimsub"/>
</dbReference>
<dbReference type="GO" id="GO:0006298">
    <property type="term" value="P:mismatch repair"/>
    <property type="evidence" value="ECO:0007669"/>
    <property type="project" value="UniProtKB-UniRule"/>
</dbReference>